<proteinExistence type="predicted"/>
<evidence type="ECO:0000313" key="1">
    <source>
        <dbReference type="EMBL" id="VEP15393.1"/>
    </source>
</evidence>
<reference evidence="1 2" key="1">
    <citation type="submission" date="2019-01" db="EMBL/GenBank/DDBJ databases">
        <authorList>
            <person name="Brito A."/>
        </authorList>
    </citation>
    <scope>NUCLEOTIDE SEQUENCE [LARGE SCALE GENOMIC DNA]</scope>
    <source>
        <strain evidence="1">1</strain>
    </source>
</reference>
<keyword evidence="2" id="KW-1185">Reference proteome</keyword>
<accession>A0A563VVW1</accession>
<dbReference type="AlphaFoldDB" id="A0A563VVW1"/>
<evidence type="ECO:0000313" key="2">
    <source>
        <dbReference type="Proteomes" id="UP000320055"/>
    </source>
</evidence>
<organism evidence="1 2">
    <name type="scientific">Hyella patelloides LEGE 07179</name>
    <dbReference type="NCBI Taxonomy" id="945734"/>
    <lineage>
        <taxon>Bacteria</taxon>
        <taxon>Bacillati</taxon>
        <taxon>Cyanobacteriota</taxon>
        <taxon>Cyanophyceae</taxon>
        <taxon>Pleurocapsales</taxon>
        <taxon>Hyellaceae</taxon>
        <taxon>Hyella</taxon>
    </lineage>
</organism>
<gene>
    <name evidence="1" type="ORF">H1P_3300002</name>
</gene>
<dbReference type="Proteomes" id="UP000320055">
    <property type="component" value="Unassembled WGS sequence"/>
</dbReference>
<dbReference type="EMBL" id="CAACVJ010000258">
    <property type="protein sequence ID" value="VEP15393.1"/>
    <property type="molecule type" value="Genomic_DNA"/>
</dbReference>
<sequence length="54" mass="6792">MKIVEAKKDNRLSSRQLNKMRTIIENRWDEVWQVVVERDRYFKELHHHQHNSDF</sequence>
<name>A0A563VVW1_9CYAN</name>
<protein>
    <submittedName>
        <fullName evidence="1">Uncharacterized protein</fullName>
    </submittedName>
</protein>
<dbReference type="RefSeq" id="WP_186376199.1">
    <property type="nucleotide sequence ID" value="NZ_LR214067.1"/>
</dbReference>